<dbReference type="PRINTS" id="PR00463">
    <property type="entry name" value="EP450I"/>
</dbReference>
<keyword evidence="3 8" id="KW-0349">Heme</keyword>
<dbReference type="GO" id="GO:0004497">
    <property type="term" value="F:monooxygenase activity"/>
    <property type="evidence" value="ECO:0007669"/>
    <property type="project" value="UniProtKB-KW"/>
</dbReference>
<feature type="transmembrane region" description="Helical" evidence="10">
    <location>
        <begin position="12"/>
        <end position="31"/>
    </location>
</feature>
<feature type="binding site" description="axial binding residue" evidence="8">
    <location>
        <position position="440"/>
    </location>
    <ligand>
        <name>heme</name>
        <dbReference type="ChEBI" id="CHEBI:30413"/>
    </ligand>
    <ligandPart>
        <name>Fe</name>
        <dbReference type="ChEBI" id="CHEBI:18248"/>
    </ligandPart>
</feature>
<proteinExistence type="inferred from homology"/>
<dbReference type="InterPro" id="IPR002401">
    <property type="entry name" value="Cyt_P450_E_grp-I"/>
</dbReference>
<dbReference type="STRING" id="576137.A0A1L7WKH3"/>
<keyword evidence="10" id="KW-0812">Transmembrane</keyword>
<evidence type="ECO:0000256" key="10">
    <source>
        <dbReference type="SAM" id="Phobius"/>
    </source>
</evidence>
<dbReference type="PRINTS" id="PR00385">
    <property type="entry name" value="P450"/>
</dbReference>
<comment type="similarity">
    <text evidence="2 9">Belongs to the cytochrome P450 family.</text>
</comment>
<dbReference type="SUPFAM" id="SSF48264">
    <property type="entry name" value="Cytochrome P450"/>
    <property type="match status" value="1"/>
</dbReference>
<protein>
    <submittedName>
        <fullName evidence="11">Related to cytochrome P450 CYP3/CYP5/CYP6/CYP9 subfamilies</fullName>
    </submittedName>
</protein>
<evidence type="ECO:0000256" key="9">
    <source>
        <dbReference type="RuleBase" id="RU000461"/>
    </source>
</evidence>
<dbReference type="PROSITE" id="PS00086">
    <property type="entry name" value="CYTOCHROME_P450"/>
    <property type="match status" value="1"/>
</dbReference>
<keyword evidence="7 9" id="KW-0503">Monooxygenase</keyword>
<dbReference type="GO" id="GO:0016705">
    <property type="term" value="F:oxidoreductase activity, acting on paired donors, with incorporation or reduction of molecular oxygen"/>
    <property type="evidence" value="ECO:0007669"/>
    <property type="project" value="InterPro"/>
</dbReference>
<dbReference type="Proteomes" id="UP000184330">
    <property type="component" value="Unassembled WGS sequence"/>
</dbReference>
<keyword evidence="5 9" id="KW-0560">Oxidoreductase</keyword>
<evidence type="ECO:0000256" key="7">
    <source>
        <dbReference type="ARBA" id="ARBA00023033"/>
    </source>
</evidence>
<dbReference type="OrthoDB" id="1470350at2759"/>
<dbReference type="PANTHER" id="PTHR24305:SF230">
    <property type="entry name" value="P450, PUTATIVE (EUROFUNG)-RELATED"/>
    <property type="match status" value="1"/>
</dbReference>
<evidence type="ECO:0000256" key="6">
    <source>
        <dbReference type="ARBA" id="ARBA00023004"/>
    </source>
</evidence>
<dbReference type="GO" id="GO:0005506">
    <property type="term" value="F:iron ion binding"/>
    <property type="evidence" value="ECO:0007669"/>
    <property type="project" value="InterPro"/>
</dbReference>
<dbReference type="AlphaFoldDB" id="A0A1L7WKH3"/>
<dbReference type="InterPro" id="IPR001128">
    <property type="entry name" value="Cyt_P450"/>
</dbReference>
<evidence type="ECO:0000313" key="12">
    <source>
        <dbReference type="Proteomes" id="UP000184330"/>
    </source>
</evidence>
<keyword evidence="6 8" id="KW-0408">Iron</keyword>
<keyword evidence="12" id="KW-1185">Reference proteome</keyword>
<dbReference type="InterPro" id="IPR017972">
    <property type="entry name" value="Cyt_P450_CS"/>
</dbReference>
<keyword evidence="10" id="KW-1133">Transmembrane helix</keyword>
<dbReference type="CDD" id="cd11058">
    <property type="entry name" value="CYP60B-like"/>
    <property type="match status" value="1"/>
</dbReference>
<dbReference type="InterPro" id="IPR036396">
    <property type="entry name" value="Cyt_P450_sf"/>
</dbReference>
<dbReference type="PANTHER" id="PTHR24305">
    <property type="entry name" value="CYTOCHROME P450"/>
    <property type="match status" value="1"/>
</dbReference>
<sequence>MLDLTLTNGLVAFLLGTTTCILSTAFYNLYFHPLSKFPGPKLWAAFQFPYLQAMLGGRVPFQIKALHDIHGPIVRTSPNELSIIDPGAWKEIYANKRFIRPPQYLERPPGVEAHSLISAGVADHARFRKAIAPAFSEKAVKLQEPIVTQYIDLLIKKLREKVEESQSKSAVVDVVHWINFATFDIISDLGWGKSFHCLEKQDYDPWMTVILQFKALLIGFSLNYYPILKTLVGYITPASALAGLKLVLDTSKRNVKTRLARKSDRPDMMSYILAHNEFSPSTRMSEEEMIANSMAVIVAGSETLTAALAGTINALLTHAKERKTLVKEIRSCFKDEDEISVQSTKSLLYLTAVLQEGLRLFPPLPDNMHRAVPSGGATIAGHHLPEGIVVGIPCYSTFRSRTNFSRPNEFLPERWLPEHQAEYNDRREAFNPFGLGAHGCLGQQLAWAELRVILARSVWNFDMRVPEGKKQLVWTEQKIFWAWDKEAVDVELSLAAR</sequence>
<dbReference type="Gene3D" id="1.10.630.10">
    <property type="entry name" value="Cytochrome P450"/>
    <property type="match status" value="1"/>
</dbReference>
<evidence type="ECO:0000256" key="8">
    <source>
        <dbReference type="PIRSR" id="PIRSR602401-1"/>
    </source>
</evidence>
<dbReference type="GO" id="GO:0020037">
    <property type="term" value="F:heme binding"/>
    <property type="evidence" value="ECO:0007669"/>
    <property type="project" value="InterPro"/>
</dbReference>
<keyword evidence="4 8" id="KW-0479">Metal-binding</keyword>
<evidence type="ECO:0000256" key="2">
    <source>
        <dbReference type="ARBA" id="ARBA00010617"/>
    </source>
</evidence>
<keyword evidence="10" id="KW-0472">Membrane</keyword>
<evidence type="ECO:0000256" key="4">
    <source>
        <dbReference type="ARBA" id="ARBA00022723"/>
    </source>
</evidence>
<evidence type="ECO:0000256" key="3">
    <source>
        <dbReference type="ARBA" id="ARBA00022617"/>
    </source>
</evidence>
<organism evidence="11 12">
    <name type="scientific">Phialocephala subalpina</name>
    <dbReference type="NCBI Taxonomy" id="576137"/>
    <lineage>
        <taxon>Eukaryota</taxon>
        <taxon>Fungi</taxon>
        <taxon>Dikarya</taxon>
        <taxon>Ascomycota</taxon>
        <taxon>Pezizomycotina</taxon>
        <taxon>Leotiomycetes</taxon>
        <taxon>Helotiales</taxon>
        <taxon>Mollisiaceae</taxon>
        <taxon>Phialocephala</taxon>
        <taxon>Phialocephala fortinii species complex</taxon>
    </lineage>
</organism>
<dbReference type="InterPro" id="IPR050121">
    <property type="entry name" value="Cytochrome_P450_monoxygenase"/>
</dbReference>
<dbReference type="EMBL" id="FJOG01000003">
    <property type="protein sequence ID" value="CZR53260.1"/>
    <property type="molecule type" value="Genomic_DNA"/>
</dbReference>
<accession>A0A1L7WKH3</accession>
<name>A0A1L7WKH3_9HELO</name>
<dbReference type="Pfam" id="PF00067">
    <property type="entry name" value="p450"/>
    <property type="match status" value="1"/>
</dbReference>
<reference evidence="11 12" key="1">
    <citation type="submission" date="2016-03" db="EMBL/GenBank/DDBJ databases">
        <authorList>
            <person name="Ploux O."/>
        </authorList>
    </citation>
    <scope>NUCLEOTIDE SEQUENCE [LARGE SCALE GENOMIC DNA]</scope>
    <source>
        <strain evidence="11 12">UAMH 11012</strain>
    </source>
</reference>
<comment type="cofactor">
    <cofactor evidence="1 8">
        <name>heme</name>
        <dbReference type="ChEBI" id="CHEBI:30413"/>
    </cofactor>
</comment>
<evidence type="ECO:0000313" key="11">
    <source>
        <dbReference type="EMBL" id="CZR53260.1"/>
    </source>
</evidence>
<evidence type="ECO:0000256" key="5">
    <source>
        <dbReference type="ARBA" id="ARBA00023002"/>
    </source>
</evidence>
<evidence type="ECO:0000256" key="1">
    <source>
        <dbReference type="ARBA" id="ARBA00001971"/>
    </source>
</evidence>
<gene>
    <name evidence="11" type="ORF">PAC_03138</name>
</gene>